<dbReference type="SUPFAM" id="SSF52047">
    <property type="entry name" value="RNI-like"/>
    <property type="match status" value="1"/>
</dbReference>
<protein>
    <submittedName>
        <fullName evidence="1">Uncharacterized protein</fullName>
    </submittedName>
</protein>
<sequence length="305" mass="35308">MSHISCTAPALLQLPSDVIIHHIIPYLVSTREPYPHYIFNLMRVHSQTLNRMIRNDLTEITLSGGHDLYGHGCQAIKYQTFSKFNVKPELRYTQQLHFSNPKKPMTRKLAQVLECFPNLTRITFHGLYFKENSDEKQSNGSSSQVLLSQNILKLTKLRTIEFIECKGSFENIFKGVSHQLKTLIFENCIGSLFKLKMSEMTQDKMMGDDQDKMKQTNSVFKNITTFKYITKYMDGQHKKYKSKLITKLPQLFPNLTSLTLIDTCIKGFAPATPCYYALTKLDKLKELNIDSRTIQVKRSSRLYKN</sequence>
<dbReference type="AlphaFoldDB" id="A0AA88GM92"/>
<organism evidence="1 2">
    <name type="scientific">Naegleria lovaniensis</name>
    <name type="common">Amoeba</name>
    <dbReference type="NCBI Taxonomy" id="51637"/>
    <lineage>
        <taxon>Eukaryota</taxon>
        <taxon>Discoba</taxon>
        <taxon>Heterolobosea</taxon>
        <taxon>Tetramitia</taxon>
        <taxon>Eutetramitia</taxon>
        <taxon>Vahlkampfiidae</taxon>
        <taxon>Naegleria</taxon>
    </lineage>
</organism>
<dbReference type="InterPro" id="IPR032675">
    <property type="entry name" value="LRR_dom_sf"/>
</dbReference>
<comment type="caution">
    <text evidence="1">The sequence shown here is derived from an EMBL/GenBank/DDBJ whole genome shotgun (WGS) entry which is preliminary data.</text>
</comment>
<reference evidence="1 2" key="1">
    <citation type="journal article" date="2018" name="BMC Genomics">
        <title>The genome of Naegleria lovaniensis, the basis for a comparative approach to unravel pathogenicity factors of the human pathogenic amoeba N. fowleri.</title>
        <authorList>
            <person name="Liechti N."/>
            <person name="Schurch N."/>
            <person name="Bruggmann R."/>
            <person name="Wittwer M."/>
        </authorList>
    </citation>
    <scope>NUCLEOTIDE SEQUENCE [LARGE SCALE GENOMIC DNA]</scope>
    <source>
        <strain evidence="1 2">ATCC 30569</strain>
    </source>
</reference>
<dbReference type="Gene3D" id="3.80.10.10">
    <property type="entry name" value="Ribonuclease Inhibitor"/>
    <property type="match status" value="1"/>
</dbReference>
<name>A0AA88GM92_NAELO</name>
<keyword evidence="2" id="KW-1185">Reference proteome</keyword>
<dbReference type="RefSeq" id="XP_044549273.1">
    <property type="nucleotide sequence ID" value="XM_044693885.1"/>
</dbReference>
<dbReference type="EMBL" id="PYSW02000020">
    <property type="protein sequence ID" value="KAG2383594.1"/>
    <property type="molecule type" value="Genomic_DNA"/>
</dbReference>
<gene>
    <name evidence="1" type="ORF">C9374_004265</name>
</gene>
<evidence type="ECO:0000313" key="2">
    <source>
        <dbReference type="Proteomes" id="UP000816034"/>
    </source>
</evidence>
<accession>A0AA88GM92</accession>
<evidence type="ECO:0000313" key="1">
    <source>
        <dbReference type="EMBL" id="KAG2383594.1"/>
    </source>
</evidence>
<proteinExistence type="predicted"/>
<dbReference type="GeneID" id="68096720"/>
<dbReference type="Proteomes" id="UP000816034">
    <property type="component" value="Unassembled WGS sequence"/>
</dbReference>